<dbReference type="AlphaFoldDB" id="R7VIS0"/>
<evidence type="ECO:0000256" key="1">
    <source>
        <dbReference type="SAM" id="Phobius"/>
    </source>
</evidence>
<reference evidence="2 4" key="2">
    <citation type="journal article" date="2013" name="Nature">
        <title>Insights into bilaterian evolution from three spiralian genomes.</title>
        <authorList>
            <person name="Simakov O."/>
            <person name="Marletaz F."/>
            <person name="Cho S.J."/>
            <person name="Edsinger-Gonzales E."/>
            <person name="Havlak P."/>
            <person name="Hellsten U."/>
            <person name="Kuo D.H."/>
            <person name="Larsson T."/>
            <person name="Lv J."/>
            <person name="Arendt D."/>
            <person name="Savage R."/>
            <person name="Osoegawa K."/>
            <person name="de Jong P."/>
            <person name="Grimwood J."/>
            <person name="Chapman J.A."/>
            <person name="Shapiro H."/>
            <person name="Aerts A."/>
            <person name="Otillar R.P."/>
            <person name="Terry A.Y."/>
            <person name="Boore J.L."/>
            <person name="Grigoriev I.V."/>
            <person name="Lindberg D.R."/>
            <person name="Seaver E.C."/>
            <person name="Weisblat D.A."/>
            <person name="Putnam N.H."/>
            <person name="Rokhsar D.S."/>
        </authorList>
    </citation>
    <scope>NUCLEOTIDE SEQUENCE</scope>
    <source>
        <strain evidence="2 4">I ESC-2004</strain>
    </source>
</reference>
<keyword evidence="1" id="KW-0812">Transmembrane</keyword>
<name>R7VIS0_CAPTE</name>
<dbReference type="Pfam" id="PF10269">
    <property type="entry name" value="Tmemb_185A"/>
    <property type="match status" value="1"/>
</dbReference>
<dbReference type="EMBL" id="KB291874">
    <property type="protein sequence ID" value="ELU18529.1"/>
    <property type="molecule type" value="Genomic_DNA"/>
</dbReference>
<dbReference type="PANTHER" id="PTHR13568:SF4">
    <property type="entry name" value="TRANSMEMBRANE PROTEIN 60"/>
    <property type="match status" value="1"/>
</dbReference>
<dbReference type="Proteomes" id="UP000014760">
    <property type="component" value="Unassembled WGS sequence"/>
</dbReference>
<dbReference type="EMBL" id="AMQN01003781">
    <property type="status" value="NOT_ANNOTATED_CDS"/>
    <property type="molecule type" value="Genomic_DNA"/>
</dbReference>
<keyword evidence="1" id="KW-0472">Membrane</keyword>
<protein>
    <recommendedName>
        <fullName evidence="5">Transmembrane protein 60</fullName>
    </recommendedName>
</protein>
<dbReference type="HOGENOM" id="CLU_152149_0_0_1"/>
<keyword evidence="4" id="KW-1185">Reference proteome</keyword>
<evidence type="ECO:0008006" key="5">
    <source>
        <dbReference type="Google" id="ProtNLM"/>
    </source>
</evidence>
<evidence type="ECO:0000313" key="3">
    <source>
        <dbReference type="EnsemblMetazoa" id="CapteP58245"/>
    </source>
</evidence>
<reference evidence="4" key="1">
    <citation type="submission" date="2012-12" db="EMBL/GenBank/DDBJ databases">
        <authorList>
            <person name="Hellsten U."/>
            <person name="Grimwood J."/>
            <person name="Chapman J.A."/>
            <person name="Shapiro H."/>
            <person name="Aerts A."/>
            <person name="Otillar R.P."/>
            <person name="Terry A.Y."/>
            <person name="Boore J.L."/>
            <person name="Simakov O."/>
            <person name="Marletaz F."/>
            <person name="Cho S.-J."/>
            <person name="Edsinger-Gonzales E."/>
            <person name="Havlak P."/>
            <person name="Kuo D.-H."/>
            <person name="Larsson T."/>
            <person name="Lv J."/>
            <person name="Arendt D."/>
            <person name="Savage R."/>
            <person name="Osoegawa K."/>
            <person name="de Jong P."/>
            <person name="Lindberg D.R."/>
            <person name="Seaver E.C."/>
            <person name="Weisblat D.A."/>
            <person name="Putnam N.H."/>
            <person name="Grigoriev I.V."/>
            <person name="Rokhsar D.S."/>
        </authorList>
    </citation>
    <scope>NUCLEOTIDE SEQUENCE</scope>
    <source>
        <strain evidence="4">I ESC-2004</strain>
    </source>
</reference>
<dbReference type="EnsemblMetazoa" id="CapteT58245">
    <property type="protein sequence ID" value="CapteP58245"/>
    <property type="gene ID" value="CapteG58245"/>
</dbReference>
<feature type="transmembrane region" description="Helical" evidence="1">
    <location>
        <begin position="31"/>
        <end position="54"/>
    </location>
</feature>
<feature type="transmembrane region" description="Helical" evidence="1">
    <location>
        <begin position="74"/>
        <end position="96"/>
    </location>
</feature>
<reference evidence="3" key="3">
    <citation type="submission" date="2015-06" db="UniProtKB">
        <authorList>
            <consortium name="EnsemblMetazoa"/>
        </authorList>
    </citation>
    <scope>IDENTIFICATION</scope>
</reference>
<organism evidence="2">
    <name type="scientific">Capitella teleta</name>
    <name type="common">Polychaete worm</name>
    <dbReference type="NCBI Taxonomy" id="283909"/>
    <lineage>
        <taxon>Eukaryota</taxon>
        <taxon>Metazoa</taxon>
        <taxon>Spiralia</taxon>
        <taxon>Lophotrochozoa</taxon>
        <taxon>Annelida</taxon>
        <taxon>Polychaeta</taxon>
        <taxon>Sedentaria</taxon>
        <taxon>Scolecida</taxon>
        <taxon>Capitellidae</taxon>
        <taxon>Capitella</taxon>
    </lineage>
</organism>
<sequence>MAVNHRALFTWFTLLVFSILLVLRMDRKVSWNWFIIFIPMWTFDILMLIFITFYMIIHCKNGFEVTDYSMRRKIFFLVCVVLKLSFQVILCLRLQYLYNLPSYCPLIPLWLLL</sequence>
<proteinExistence type="predicted"/>
<gene>
    <name evidence="2" type="ORF">CAPTEDRAFT_58245</name>
</gene>
<dbReference type="OrthoDB" id="10258440at2759"/>
<feature type="non-terminal residue" evidence="2">
    <location>
        <position position="113"/>
    </location>
</feature>
<dbReference type="InterPro" id="IPR019396">
    <property type="entry name" value="TM_Fragile-X-F-assoc"/>
</dbReference>
<evidence type="ECO:0000313" key="2">
    <source>
        <dbReference type="EMBL" id="ELU18529.1"/>
    </source>
</evidence>
<feature type="transmembrane region" description="Helical" evidence="1">
    <location>
        <begin position="7"/>
        <end position="25"/>
    </location>
</feature>
<dbReference type="OMA" id="RTHWNWF"/>
<dbReference type="STRING" id="283909.R7VIS0"/>
<keyword evidence="1" id="KW-1133">Transmembrane helix</keyword>
<accession>R7VIS0</accession>
<dbReference type="PANTHER" id="PTHR13568">
    <property type="entry name" value="FAM11A, B PROTEIN"/>
    <property type="match status" value="1"/>
</dbReference>
<dbReference type="FunCoup" id="R7VIS0">
    <property type="interactions" value="2"/>
</dbReference>
<evidence type="ECO:0000313" key="4">
    <source>
        <dbReference type="Proteomes" id="UP000014760"/>
    </source>
</evidence>